<feature type="domain" description="Methyltransferase type 11" evidence="3">
    <location>
        <begin position="53"/>
        <end position="152"/>
    </location>
</feature>
<dbReference type="InterPro" id="IPR050447">
    <property type="entry name" value="Erg6_SMT_methyltransf"/>
</dbReference>
<keyword evidence="4" id="KW-0830">Ubiquinone</keyword>
<dbReference type="GO" id="GO:0032259">
    <property type="term" value="P:methylation"/>
    <property type="evidence" value="ECO:0007669"/>
    <property type="project" value="UniProtKB-KW"/>
</dbReference>
<dbReference type="PANTHER" id="PTHR44068">
    <property type="entry name" value="ZGC:194242"/>
    <property type="match status" value="1"/>
</dbReference>
<dbReference type="InterPro" id="IPR013216">
    <property type="entry name" value="Methyltransf_11"/>
</dbReference>
<dbReference type="Gene3D" id="3.40.50.150">
    <property type="entry name" value="Vaccinia Virus protein VP39"/>
    <property type="match status" value="1"/>
</dbReference>
<name>A0A1K1LXN6_RUMFL</name>
<dbReference type="GO" id="GO:0003838">
    <property type="term" value="F:sterol 24-C-methyltransferase activity"/>
    <property type="evidence" value="ECO:0007669"/>
    <property type="project" value="TreeGrafter"/>
</dbReference>
<evidence type="ECO:0000259" key="3">
    <source>
        <dbReference type="Pfam" id="PF08241"/>
    </source>
</evidence>
<dbReference type="GO" id="GO:0016126">
    <property type="term" value="P:sterol biosynthetic process"/>
    <property type="evidence" value="ECO:0007669"/>
    <property type="project" value="TreeGrafter"/>
</dbReference>
<dbReference type="PANTHER" id="PTHR44068:SF1">
    <property type="entry name" value="HYPOTHETICAL LOC100005854"/>
    <property type="match status" value="1"/>
</dbReference>
<evidence type="ECO:0000313" key="4">
    <source>
        <dbReference type="EMBL" id="SFW15608.1"/>
    </source>
</evidence>
<sequence>MSEQKISITELGDPRKPHGEAGAEMLSGMNEHHSPVTDWSLEFFEFRDEDKVLDIGCGGGETIRKISQKLKNGRIYGADYSELSVKLSTQHNVNDVKCGKVSVVEASVENLPFEDNFFDKIITVESFYFWPDPQENLKEVYRVLAKGGRFLIVADINGDAELDETDIEGIQKYQLFNPTLAEFRTLLEKAGFTDVKINTLDGKKWVCAEGNKL</sequence>
<dbReference type="EMBL" id="FPIP01000001">
    <property type="protein sequence ID" value="SFW15608.1"/>
    <property type="molecule type" value="Genomic_DNA"/>
</dbReference>
<keyword evidence="1" id="KW-0808">Transferase</keyword>
<dbReference type="CDD" id="cd02440">
    <property type="entry name" value="AdoMet_MTases"/>
    <property type="match status" value="1"/>
</dbReference>
<evidence type="ECO:0000256" key="1">
    <source>
        <dbReference type="ARBA" id="ARBA00022679"/>
    </source>
</evidence>
<keyword evidence="4" id="KW-0489">Methyltransferase</keyword>
<dbReference type="InterPro" id="IPR029063">
    <property type="entry name" value="SAM-dependent_MTases_sf"/>
</dbReference>
<evidence type="ECO:0000313" key="5">
    <source>
        <dbReference type="Proteomes" id="UP000183461"/>
    </source>
</evidence>
<feature type="region of interest" description="Disordered" evidence="2">
    <location>
        <begin position="1"/>
        <end position="23"/>
    </location>
</feature>
<dbReference type="Proteomes" id="UP000183461">
    <property type="component" value="Unassembled WGS sequence"/>
</dbReference>
<gene>
    <name evidence="4" type="ORF">SAMN02910280_0848</name>
</gene>
<feature type="compositionally biased region" description="Basic and acidic residues" evidence="2">
    <location>
        <begin position="12"/>
        <end position="21"/>
    </location>
</feature>
<protein>
    <submittedName>
        <fullName evidence="4">Ubiquinone/menaquinone biosynthesis C-methylase UbiE</fullName>
    </submittedName>
</protein>
<reference evidence="5" key="1">
    <citation type="submission" date="2016-11" db="EMBL/GenBank/DDBJ databases">
        <authorList>
            <person name="Varghese N."/>
            <person name="Submissions S."/>
        </authorList>
    </citation>
    <scope>NUCLEOTIDE SEQUENCE [LARGE SCALE GENOMIC DNA]</scope>
    <source>
        <strain evidence="5">YL228</strain>
    </source>
</reference>
<dbReference type="RefSeq" id="WP_072299224.1">
    <property type="nucleotide sequence ID" value="NZ_FPIP01000001.1"/>
</dbReference>
<organism evidence="4 5">
    <name type="scientific">Ruminococcus flavefaciens</name>
    <dbReference type="NCBI Taxonomy" id="1265"/>
    <lineage>
        <taxon>Bacteria</taxon>
        <taxon>Bacillati</taxon>
        <taxon>Bacillota</taxon>
        <taxon>Clostridia</taxon>
        <taxon>Eubacteriales</taxon>
        <taxon>Oscillospiraceae</taxon>
        <taxon>Ruminococcus</taxon>
    </lineage>
</organism>
<accession>A0A1K1LXN6</accession>
<dbReference type="AlphaFoldDB" id="A0A1K1LXN6"/>
<proteinExistence type="predicted"/>
<dbReference type="SUPFAM" id="SSF53335">
    <property type="entry name" value="S-adenosyl-L-methionine-dependent methyltransferases"/>
    <property type="match status" value="1"/>
</dbReference>
<dbReference type="Pfam" id="PF08241">
    <property type="entry name" value="Methyltransf_11"/>
    <property type="match status" value="1"/>
</dbReference>
<evidence type="ECO:0000256" key="2">
    <source>
        <dbReference type="SAM" id="MobiDB-lite"/>
    </source>
</evidence>